<evidence type="ECO:0000313" key="1">
    <source>
        <dbReference type="EMBL" id="MFC6314909.1"/>
    </source>
</evidence>
<evidence type="ECO:0000313" key="2">
    <source>
        <dbReference type="Proteomes" id="UP001596310"/>
    </source>
</evidence>
<accession>A0ABW1UQ49</accession>
<dbReference type="RefSeq" id="WP_125595642.1">
    <property type="nucleotide sequence ID" value="NZ_JBHSSM010000015.1"/>
</dbReference>
<keyword evidence="2" id="KW-1185">Reference proteome</keyword>
<dbReference type="Proteomes" id="UP001596310">
    <property type="component" value="Unassembled WGS sequence"/>
</dbReference>
<dbReference type="InterPro" id="IPR016181">
    <property type="entry name" value="Acyl_CoA_acyltransferase"/>
</dbReference>
<organism evidence="1 2">
    <name type="scientific">Lapidilactobacillus achengensis</name>
    <dbReference type="NCBI Taxonomy" id="2486000"/>
    <lineage>
        <taxon>Bacteria</taxon>
        <taxon>Bacillati</taxon>
        <taxon>Bacillota</taxon>
        <taxon>Bacilli</taxon>
        <taxon>Lactobacillales</taxon>
        <taxon>Lactobacillaceae</taxon>
        <taxon>Lapidilactobacillus</taxon>
    </lineage>
</organism>
<gene>
    <name evidence="1" type="ORF">ACFQHW_04905</name>
</gene>
<dbReference type="EMBL" id="JBHSSM010000015">
    <property type="protein sequence ID" value="MFC6314909.1"/>
    <property type="molecule type" value="Genomic_DNA"/>
</dbReference>
<reference evidence="2" key="1">
    <citation type="journal article" date="2019" name="Int. J. Syst. Evol. Microbiol.">
        <title>The Global Catalogue of Microorganisms (GCM) 10K type strain sequencing project: providing services to taxonomists for standard genome sequencing and annotation.</title>
        <authorList>
            <consortium name="The Broad Institute Genomics Platform"/>
            <consortium name="The Broad Institute Genome Sequencing Center for Infectious Disease"/>
            <person name="Wu L."/>
            <person name="Ma J."/>
        </authorList>
    </citation>
    <scope>NUCLEOTIDE SEQUENCE [LARGE SCALE GENOMIC DNA]</scope>
    <source>
        <strain evidence="2">CCM 8897</strain>
    </source>
</reference>
<sequence length="127" mass="14594">MLVKYKQDYEKIALGLLSFTPDLKKFDRLAAELKNYTSDDQLALYLWRTEQGDFVGIVGIEIQSTYILLRHLAFTPDYRNQENAFAVLDALTQHYEGKRLMAPVNMTEIVSAWERHQGTAPAAPEKQ</sequence>
<protein>
    <submittedName>
        <fullName evidence="1">N-acetyltransferase</fullName>
    </submittedName>
</protein>
<dbReference type="SUPFAM" id="SSF55729">
    <property type="entry name" value="Acyl-CoA N-acyltransferases (Nat)"/>
    <property type="match status" value="1"/>
</dbReference>
<name>A0ABW1UQ49_9LACO</name>
<comment type="caution">
    <text evidence="1">The sequence shown here is derived from an EMBL/GenBank/DDBJ whole genome shotgun (WGS) entry which is preliminary data.</text>
</comment>
<dbReference type="Gene3D" id="3.40.630.30">
    <property type="match status" value="1"/>
</dbReference>
<proteinExistence type="predicted"/>